<comment type="caution">
    <text evidence="1">The sequence shown here is derived from an EMBL/GenBank/DDBJ whole genome shotgun (WGS) entry which is preliminary data.</text>
</comment>
<dbReference type="EMBL" id="JBHSPA010000089">
    <property type="protein sequence ID" value="MFC5833130.1"/>
    <property type="molecule type" value="Genomic_DNA"/>
</dbReference>
<organism evidence="1 2">
    <name type="scientific">Nonomuraea insulae</name>
    <dbReference type="NCBI Taxonomy" id="1616787"/>
    <lineage>
        <taxon>Bacteria</taxon>
        <taxon>Bacillati</taxon>
        <taxon>Actinomycetota</taxon>
        <taxon>Actinomycetes</taxon>
        <taxon>Streptosporangiales</taxon>
        <taxon>Streptosporangiaceae</taxon>
        <taxon>Nonomuraea</taxon>
    </lineage>
</organism>
<evidence type="ECO:0000313" key="1">
    <source>
        <dbReference type="EMBL" id="MFC5833130.1"/>
    </source>
</evidence>
<reference evidence="2" key="1">
    <citation type="journal article" date="2019" name="Int. J. Syst. Evol. Microbiol.">
        <title>The Global Catalogue of Microorganisms (GCM) 10K type strain sequencing project: providing services to taxonomists for standard genome sequencing and annotation.</title>
        <authorList>
            <consortium name="The Broad Institute Genomics Platform"/>
            <consortium name="The Broad Institute Genome Sequencing Center for Infectious Disease"/>
            <person name="Wu L."/>
            <person name="Ma J."/>
        </authorList>
    </citation>
    <scope>NUCLEOTIDE SEQUENCE [LARGE SCALE GENOMIC DNA]</scope>
    <source>
        <strain evidence="2">CCUG 53903</strain>
    </source>
</reference>
<dbReference type="Proteomes" id="UP001596058">
    <property type="component" value="Unassembled WGS sequence"/>
</dbReference>
<keyword evidence="2" id="KW-1185">Reference proteome</keyword>
<sequence>MTETVFRESRRRRRAQLAAARQGRDEALSPMELRLTGDVGPLMLLNAALPVIPFRGRMAELTALGGWDGADAHAGMLVIGPAGVGKSRLAYRHGLALPQEWARGELRPGHGGQIVRLAHEAGDPTLIVVDDGGASADLTPLMSALAEHDGTPLIQALVVARSAQAVRALIGPQLSERHRHILDQAEAAGMLLSPSGNC</sequence>
<protein>
    <recommendedName>
        <fullName evidence="3">AAA+ ATPase domain-containing protein</fullName>
    </recommendedName>
</protein>
<proteinExistence type="predicted"/>
<evidence type="ECO:0000313" key="2">
    <source>
        <dbReference type="Proteomes" id="UP001596058"/>
    </source>
</evidence>
<evidence type="ECO:0008006" key="3">
    <source>
        <dbReference type="Google" id="ProtNLM"/>
    </source>
</evidence>
<accession>A0ABW1D7E4</accession>
<name>A0ABW1D7E4_9ACTN</name>
<gene>
    <name evidence="1" type="ORF">ACFPZ3_55560</name>
</gene>
<dbReference type="RefSeq" id="WP_379522558.1">
    <property type="nucleotide sequence ID" value="NZ_JBHSPA010000089.1"/>
</dbReference>